<evidence type="ECO:0000313" key="2">
    <source>
        <dbReference type="Proteomes" id="UP001152798"/>
    </source>
</evidence>
<keyword evidence="2" id="KW-1185">Reference proteome</keyword>
<protein>
    <submittedName>
        <fullName evidence="1">Uncharacterized protein</fullName>
    </submittedName>
</protein>
<dbReference type="AlphaFoldDB" id="A0A9P0EEM1"/>
<accession>A0A9P0EEM1</accession>
<evidence type="ECO:0000313" key="1">
    <source>
        <dbReference type="EMBL" id="CAH1395493.1"/>
    </source>
</evidence>
<gene>
    <name evidence="1" type="ORF">NEZAVI_LOCUS5761</name>
</gene>
<dbReference type="Proteomes" id="UP001152798">
    <property type="component" value="Chromosome 3"/>
</dbReference>
<reference evidence="1" key="1">
    <citation type="submission" date="2022-01" db="EMBL/GenBank/DDBJ databases">
        <authorList>
            <person name="King R."/>
        </authorList>
    </citation>
    <scope>NUCLEOTIDE SEQUENCE</scope>
</reference>
<proteinExistence type="predicted"/>
<organism evidence="1 2">
    <name type="scientific">Nezara viridula</name>
    <name type="common">Southern green stink bug</name>
    <name type="synonym">Cimex viridulus</name>
    <dbReference type="NCBI Taxonomy" id="85310"/>
    <lineage>
        <taxon>Eukaryota</taxon>
        <taxon>Metazoa</taxon>
        <taxon>Ecdysozoa</taxon>
        <taxon>Arthropoda</taxon>
        <taxon>Hexapoda</taxon>
        <taxon>Insecta</taxon>
        <taxon>Pterygota</taxon>
        <taxon>Neoptera</taxon>
        <taxon>Paraneoptera</taxon>
        <taxon>Hemiptera</taxon>
        <taxon>Heteroptera</taxon>
        <taxon>Panheteroptera</taxon>
        <taxon>Pentatomomorpha</taxon>
        <taxon>Pentatomoidea</taxon>
        <taxon>Pentatomidae</taxon>
        <taxon>Pentatominae</taxon>
        <taxon>Nezara</taxon>
    </lineage>
</organism>
<name>A0A9P0EEM1_NEZVI</name>
<sequence>MEKGSYNKDLNIATTYRRGDETLRKRLTCDSQSQSPMGSRLILIGGPSGQSLVVLSTNNGTSPQRCQCLHSLGVPFHFGRLFSLPTEMAQKNKCSSTNLNYVRVSDPLGCVDFTQLR</sequence>
<dbReference type="EMBL" id="OV725079">
    <property type="protein sequence ID" value="CAH1395493.1"/>
    <property type="molecule type" value="Genomic_DNA"/>
</dbReference>